<protein>
    <submittedName>
        <fullName evidence="2">Thiol reductase thioredoxin</fullName>
    </submittedName>
</protein>
<keyword evidence="3" id="KW-1185">Reference proteome</keyword>
<dbReference type="Gene3D" id="3.40.30.10">
    <property type="entry name" value="Glutaredoxin"/>
    <property type="match status" value="1"/>
</dbReference>
<name>A0A1P8JWH0_9BURK</name>
<dbReference type="AlphaFoldDB" id="A0A1P8JWH0"/>
<gene>
    <name evidence="2" type="ORF">RD110_13635</name>
</gene>
<dbReference type="CDD" id="cd02947">
    <property type="entry name" value="TRX_family"/>
    <property type="match status" value="1"/>
</dbReference>
<accession>A0A1P8JWH0</accession>
<dbReference type="InterPro" id="IPR013766">
    <property type="entry name" value="Thioredoxin_domain"/>
</dbReference>
<dbReference type="Proteomes" id="UP000186609">
    <property type="component" value="Chromosome"/>
</dbReference>
<evidence type="ECO:0000313" key="2">
    <source>
        <dbReference type="EMBL" id="APW38109.1"/>
    </source>
</evidence>
<dbReference type="PROSITE" id="PS51352">
    <property type="entry name" value="THIOREDOXIN_2"/>
    <property type="match status" value="1"/>
</dbReference>
<dbReference type="SUPFAM" id="SSF52833">
    <property type="entry name" value="Thioredoxin-like"/>
    <property type="match status" value="1"/>
</dbReference>
<feature type="domain" description="Thioredoxin" evidence="1">
    <location>
        <begin position="1"/>
        <end position="96"/>
    </location>
</feature>
<reference evidence="2 3" key="1">
    <citation type="submission" date="2017-01" db="EMBL/GenBank/DDBJ databases">
        <authorList>
            <person name="Mah S.A."/>
            <person name="Swanson W.J."/>
            <person name="Moy G.W."/>
            <person name="Vacquier V.D."/>
        </authorList>
    </citation>
    <scope>NUCLEOTIDE SEQUENCE [LARGE SCALE GENOMIC DNA]</scope>
    <source>
        <strain evidence="2 3">DCY110</strain>
    </source>
</reference>
<organism evidence="2 3">
    <name type="scientific">Rhodoferax koreensis</name>
    <dbReference type="NCBI Taxonomy" id="1842727"/>
    <lineage>
        <taxon>Bacteria</taxon>
        <taxon>Pseudomonadati</taxon>
        <taxon>Pseudomonadota</taxon>
        <taxon>Betaproteobacteria</taxon>
        <taxon>Burkholderiales</taxon>
        <taxon>Comamonadaceae</taxon>
        <taxon>Rhodoferax</taxon>
    </lineage>
</organism>
<dbReference type="OrthoDB" id="8521206at2"/>
<dbReference type="KEGG" id="rhy:RD110_13635"/>
<dbReference type="InterPro" id="IPR036249">
    <property type="entry name" value="Thioredoxin-like_sf"/>
</dbReference>
<dbReference type="Pfam" id="PF00085">
    <property type="entry name" value="Thioredoxin"/>
    <property type="match status" value="1"/>
</dbReference>
<dbReference type="EMBL" id="CP019236">
    <property type="protein sequence ID" value="APW38109.1"/>
    <property type="molecule type" value="Genomic_DNA"/>
</dbReference>
<evidence type="ECO:0000313" key="3">
    <source>
        <dbReference type="Proteomes" id="UP000186609"/>
    </source>
</evidence>
<proteinExistence type="predicted"/>
<evidence type="ECO:0000259" key="1">
    <source>
        <dbReference type="PROSITE" id="PS51352"/>
    </source>
</evidence>
<dbReference type="STRING" id="1842727.RD110_13635"/>
<sequence length="121" mass="13427">MSPTMPVKPDVLVACLCADWCGACREYKSRFEQAQAAFSSARFLWVDIEDQADWVDPIEVENFPSILVTVDGEPRFFGTVLPHLETLERLIKAQIDAPTAPALRDPQVRALAQRLLAAAEA</sequence>